<dbReference type="EMBL" id="JACAZI010000012">
    <property type="protein sequence ID" value="KAF7347398.1"/>
    <property type="molecule type" value="Genomic_DNA"/>
</dbReference>
<organism evidence="2 3">
    <name type="scientific">Mycena venus</name>
    <dbReference type="NCBI Taxonomy" id="2733690"/>
    <lineage>
        <taxon>Eukaryota</taxon>
        <taxon>Fungi</taxon>
        <taxon>Dikarya</taxon>
        <taxon>Basidiomycota</taxon>
        <taxon>Agaricomycotina</taxon>
        <taxon>Agaricomycetes</taxon>
        <taxon>Agaricomycetidae</taxon>
        <taxon>Agaricales</taxon>
        <taxon>Marasmiineae</taxon>
        <taxon>Mycenaceae</taxon>
        <taxon>Mycena</taxon>
    </lineage>
</organism>
<feature type="transmembrane region" description="Helical" evidence="1">
    <location>
        <begin position="227"/>
        <end position="253"/>
    </location>
</feature>
<dbReference type="AlphaFoldDB" id="A0A8H7CU08"/>
<feature type="transmembrane region" description="Helical" evidence="1">
    <location>
        <begin position="60"/>
        <end position="80"/>
    </location>
</feature>
<keyword evidence="3" id="KW-1185">Reference proteome</keyword>
<sequence length="295" mass="32193">MAHQPPAPDVGPAMAAPAAEVIPRTQLVDLEGHMRYFVSHAKTWDRTDSFKLTSTNLNSLAIIATFLAGVQAQIISSSITKNDTKLEIACNALFFGGLFVDVLSGSIAIIGSVYFQRTYRLLQLRESSLSRLRNVAEAMNQVRRQDGLALVNHLRTLEMVIFPPLHTPRLWNSLSGSLKESEDLMQQMMTDHALDDSLRIPALYALEDYRDTTNQLAKSRLGTSLGFVASLIVFPLILAGLGCFIAGAICLVLDGQPKSVRITSLAVVGGTILLFLVVLGFSVKDPRSVKPPFDV</sequence>
<dbReference type="Proteomes" id="UP000620124">
    <property type="component" value="Unassembled WGS sequence"/>
</dbReference>
<evidence type="ECO:0000313" key="3">
    <source>
        <dbReference type="Proteomes" id="UP000620124"/>
    </source>
</evidence>
<evidence type="ECO:0000313" key="2">
    <source>
        <dbReference type="EMBL" id="KAF7347398.1"/>
    </source>
</evidence>
<dbReference type="OrthoDB" id="3152367at2759"/>
<gene>
    <name evidence="2" type="ORF">MVEN_01495600</name>
</gene>
<feature type="transmembrane region" description="Helical" evidence="1">
    <location>
        <begin position="92"/>
        <end position="115"/>
    </location>
</feature>
<evidence type="ECO:0000256" key="1">
    <source>
        <dbReference type="SAM" id="Phobius"/>
    </source>
</evidence>
<comment type="caution">
    <text evidence="2">The sequence shown here is derived from an EMBL/GenBank/DDBJ whole genome shotgun (WGS) entry which is preliminary data.</text>
</comment>
<protein>
    <submittedName>
        <fullName evidence="2">Uncharacterized protein</fullName>
    </submittedName>
</protein>
<name>A0A8H7CU08_9AGAR</name>
<keyword evidence="1" id="KW-0812">Transmembrane</keyword>
<reference evidence="2" key="1">
    <citation type="submission" date="2020-05" db="EMBL/GenBank/DDBJ databases">
        <title>Mycena genomes resolve the evolution of fungal bioluminescence.</title>
        <authorList>
            <person name="Tsai I.J."/>
        </authorList>
    </citation>
    <scope>NUCLEOTIDE SEQUENCE</scope>
    <source>
        <strain evidence="2">CCC161011</strain>
    </source>
</reference>
<accession>A0A8H7CU08</accession>
<keyword evidence="1" id="KW-1133">Transmembrane helix</keyword>
<proteinExistence type="predicted"/>
<keyword evidence="1" id="KW-0472">Membrane</keyword>
<feature type="transmembrane region" description="Helical" evidence="1">
    <location>
        <begin position="265"/>
        <end position="283"/>
    </location>
</feature>